<dbReference type="Proteomes" id="UP000271175">
    <property type="component" value="Unassembled WGS sequence"/>
</dbReference>
<dbReference type="EMBL" id="JAUKXU010000021">
    <property type="protein sequence ID" value="MDO2576438.1"/>
    <property type="molecule type" value="Genomic_DNA"/>
</dbReference>
<dbReference type="EMBL" id="AASHPR010000075">
    <property type="protein sequence ID" value="EFC3527393.1"/>
    <property type="molecule type" value="Genomic_DNA"/>
</dbReference>
<sequence>MSKTTPTKDSIRAEFEELVEKDSFWSKFVGSQFVSMLTLFITQIVYRCFQYADAALAEGFISTATRRSSILAAAETNSYVGTKPTPSSGMIEITATSEDAPAVIPKNMPLISDDQYPYMTMDVCRLVDGTGTVEVAQLEIQEVTYTVTAAKEFLEVVLSKALTAVCYKLEVFVTTDGKTTQWSSSTMFRLAGSKSQVYVEFYKPSEQLGVRFGDGLIGQIPPEGSTITLKVWCTNGDITLVAGQNLTPVDSAANLANLISVKTTTPITAGTDAETTEITRNRAQYYLAYDDQVVWGGDYTYFLVRNIPGLSWVKAWGEGQQEKLDGAYNVQNINKIFISGWHPNKSQSELEEMILAAFKKVPNELNKKFSYKEVRKLPFKITITGRISASLTIENVTDELKSALETKFGRDSTFFDPNRVGKYILIKKKDVWAFIETLGYFRDFYLEFVEWNESNGFYDFVYLDTENSTFNISYEEE</sequence>
<reference evidence="5" key="5">
    <citation type="submission" date="2023-07" db="EMBL/GenBank/DDBJ databases">
        <title>High risk of intestinal colonization with ESBL-producing Escherichia coli among soldiers of military contingents in specific geographic regions.</title>
        <authorList>
            <person name="Literacka E."/>
        </authorList>
    </citation>
    <scope>NUCLEOTIDE SEQUENCE</scope>
    <source>
        <strain evidence="5">66</strain>
    </source>
</reference>
<evidence type="ECO:0000313" key="3">
    <source>
        <dbReference type="EMBL" id="EFH6096890.1"/>
    </source>
</evidence>
<evidence type="ECO:0000313" key="1">
    <source>
        <dbReference type="EMBL" id="AYM25221.1"/>
    </source>
</evidence>
<evidence type="ECO:0000313" key="5">
    <source>
        <dbReference type="EMBL" id="MDO2576438.1"/>
    </source>
</evidence>
<organism evidence="6 8">
    <name type="scientific">Escherichia coli</name>
    <dbReference type="NCBI Taxonomy" id="562"/>
    <lineage>
        <taxon>Bacteria</taxon>
        <taxon>Pseudomonadati</taxon>
        <taxon>Pseudomonadota</taxon>
        <taxon>Gammaproteobacteria</taxon>
        <taxon>Enterobacterales</taxon>
        <taxon>Enterobacteriaceae</taxon>
        <taxon>Escherichia</taxon>
    </lineage>
</organism>
<dbReference type="Proteomes" id="UP000538406">
    <property type="component" value="Unassembled WGS sequence"/>
</dbReference>
<geneLocation type="plasmid" evidence="7">
    <name>pchl5009t-88k</name>
</geneLocation>
<evidence type="ECO:0000313" key="6">
    <source>
        <dbReference type="EMBL" id="MIB62564.1"/>
    </source>
</evidence>
<dbReference type="EMBL" id="AASWKH010000022">
    <property type="protein sequence ID" value="EFH6096890.1"/>
    <property type="molecule type" value="Genomic_DNA"/>
</dbReference>
<evidence type="ECO:0000313" key="10">
    <source>
        <dbReference type="Proteomes" id="UP000538406"/>
    </source>
</evidence>
<evidence type="ECO:0000313" key="8">
    <source>
        <dbReference type="Proteomes" id="UP000271175"/>
    </source>
</evidence>
<protein>
    <submittedName>
        <fullName evidence="6">Bleomycin hydrolase</fullName>
    </submittedName>
</protein>
<reference evidence="1 7" key="2">
    <citation type="submission" date="2018-10" db="EMBL/GenBank/DDBJ databases">
        <title>First identification of the mcr gene in New Zealand.</title>
        <authorList>
            <person name="Creighton J."/>
            <person name="Anderson T."/>
            <person name="Howard J."/>
            <person name="Heffernan H."/>
            <person name="Freeman J."/>
        </authorList>
    </citation>
    <scope>NUCLEOTIDE SEQUENCE [LARGE SCALE GENOMIC DNA]</scope>
    <source>
        <strain evidence="1 7">CHL5009T</strain>
        <plasmid evidence="7">pchl5009t-88k</plasmid>
        <plasmid evidence="1">pCHL5009T-88k</plasmid>
    </source>
</reference>
<reference evidence="6 8" key="3">
    <citation type="submission" date="2018-10" db="EMBL/GenBank/DDBJ databases">
        <authorList>
            <consortium name="NARMS: The National Antimicrobial Resistance Monitoring System"/>
        </authorList>
    </citation>
    <scope>NUCLEOTIDE SEQUENCE [LARGE SCALE GENOMIC DNA]</scope>
    <source>
        <strain evidence="6 8">CVM N17EC0276</strain>
        <strain evidence="3 9">CVM N19EC0510</strain>
        <strain evidence="2 10">FSIS11705178</strain>
    </source>
</reference>
<proteinExistence type="predicted"/>
<reference evidence="4" key="4">
    <citation type="submission" date="2020-09" db="EMBL/GenBank/DDBJ databases">
        <authorList>
            <consortium name="NCBI Pathogen Detection Project"/>
        </authorList>
    </citation>
    <scope>NUCLEOTIDE SEQUENCE</scope>
    <source>
        <strain evidence="4">489-16</strain>
    </source>
</reference>
<evidence type="ECO:0000313" key="2">
    <source>
        <dbReference type="EMBL" id="EFC3527393.1"/>
    </source>
</evidence>
<geneLocation type="plasmid" evidence="1">
    <name>pCHL5009T-88k</name>
</geneLocation>
<evidence type="ECO:0000313" key="7">
    <source>
        <dbReference type="Proteomes" id="UP000270045"/>
    </source>
</evidence>
<dbReference type="GO" id="GO:0016787">
    <property type="term" value="F:hydrolase activity"/>
    <property type="evidence" value="ECO:0007669"/>
    <property type="project" value="UniProtKB-KW"/>
</dbReference>
<dbReference type="RefSeq" id="WP_000047920.1">
    <property type="nucleotide sequence ID" value="NZ_AP024520.1"/>
</dbReference>
<dbReference type="EMBL" id="ROAL01000020">
    <property type="protein sequence ID" value="MIB62564.1"/>
    <property type="molecule type" value="Genomic_DNA"/>
</dbReference>
<accession>A0A024KZU9</accession>
<dbReference type="Proteomes" id="UP000531463">
    <property type="component" value="Unassembled WGS sequence"/>
</dbReference>
<evidence type="ECO:0000313" key="9">
    <source>
        <dbReference type="Proteomes" id="UP000531463"/>
    </source>
</evidence>
<dbReference type="EMBL" id="CP032939">
    <property type="protein sequence ID" value="AYM25221.1"/>
    <property type="molecule type" value="Genomic_DNA"/>
</dbReference>
<keyword evidence="6" id="KW-0378">Hydrolase</keyword>
<reference evidence="4" key="1">
    <citation type="journal article" date="2018" name="Genome Biol.">
        <title>SKESA: strategic k-mer extension for scrupulous assemblies.</title>
        <authorList>
            <person name="Souvorov A."/>
            <person name="Agarwala R."/>
            <person name="Lipman D.J."/>
        </authorList>
    </citation>
    <scope>NUCLEOTIDE SEQUENCE</scope>
    <source>
        <strain evidence="4">489-16</strain>
    </source>
</reference>
<dbReference type="AlphaFoldDB" id="A0A024KZU9"/>
<dbReference type="Proteomes" id="UP001173661">
    <property type="component" value="Unassembled WGS sequence"/>
</dbReference>
<name>A0A024KZU9_ECOLX</name>
<keyword evidence="1" id="KW-0614">Plasmid</keyword>
<dbReference type="Proteomes" id="UP000270045">
    <property type="component" value="Plasmid pCHL5009T-88k"/>
</dbReference>
<gene>
    <name evidence="2" type="ORF">CTR35_004651</name>
    <name evidence="1" type="ORF">D9C02_25610</name>
    <name evidence="6" type="ORF">D9E49_19610</name>
    <name evidence="3" type="ORF">GAI89_19950</name>
    <name evidence="4" type="ORF">IFC14_003733</name>
    <name evidence="5" type="ORF">Q2V20_20195</name>
</gene>
<evidence type="ECO:0000313" key="4">
    <source>
        <dbReference type="EMBL" id="HAN4355244.1"/>
    </source>
</evidence>
<dbReference type="EMBL" id="DABUHV010000022">
    <property type="protein sequence ID" value="HAN4355244.1"/>
    <property type="molecule type" value="Genomic_DNA"/>
</dbReference>
<dbReference type="Proteomes" id="UP000859822">
    <property type="component" value="Unassembled WGS sequence"/>
</dbReference>